<reference evidence="1 2" key="1">
    <citation type="submission" date="2016-11" db="EMBL/GenBank/DDBJ databases">
        <authorList>
            <person name="Jaros S."/>
            <person name="Januszkiewicz K."/>
            <person name="Wedrychowicz H."/>
        </authorList>
    </citation>
    <scope>NUCLEOTIDE SEQUENCE [LARGE SCALE GENOMIC DNA]</scope>
    <source>
        <strain evidence="1 2">DSM 15929</strain>
    </source>
</reference>
<dbReference type="STRING" id="1121322.SAMN02745136_04109"/>
<evidence type="ECO:0000313" key="1">
    <source>
        <dbReference type="EMBL" id="SHL10741.1"/>
    </source>
</evidence>
<name>A0A1M6XXL8_9FIRM</name>
<dbReference type="OrthoDB" id="9759709at2"/>
<dbReference type="AlphaFoldDB" id="A0A1M6XXL8"/>
<evidence type="ECO:0008006" key="3">
    <source>
        <dbReference type="Google" id="ProtNLM"/>
    </source>
</evidence>
<dbReference type="Gene3D" id="2.115.10.20">
    <property type="entry name" value="Glycosyl hydrolase domain, family 43"/>
    <property type="match status" value="1"/>
</dbReference>
<dbReference type="CDD" id="cd08984">
    <property type="entry name" value="GH43-like"/>
    <property type="match status" value="1"/>
</dbReference>
<accession>A0A1M6XXL8</accession>
<organism evidence="1 2">
    <name type="scientific">Anaerocolumna jejuensis DSM 15929</name>
    <dbReference type="NCBI Taxonomy" id="1121322"/>
    <lineage>
        <taxon>Bacteria</taxon>
        <taxon>Bacillati</taxon>
        <taxon>Bacillota</taxon>
        <taxon>Clostridia</taxon>
        <taxon>Lachnospirales</taxon>
        <taxon>Lachnospiraceae</taxon>
        <taxon>Anaerocolumna</taxon>
    </lineage>
</organism>
<dbReference type="EMBL" id="FRAC01000023">
    <property type="protein sequence ID" value="SHL10741.1"/>
    <property type="molecule type" value="Genomic_DNA"/>
</dbReference>
<sequence>MRENTKTVEAPLFRDPIYDGASDPTVIWNRAEHCYYMFYTQRRATSVQIGVSSIHGSKIGIASSVDGTKWLYRGTLSNLDFEPGHNTFWAPEVIYARDCYHMYVSYITGIPTDWEYERKILHYTSENLWNWNYEGEIKLSSNRVIDACVYEIAPGLYKMWYKDENNNSASYSALSTNLYDWEAAGCEVSDCPHEGPNVFELGGKKWMITDFWSGLGVYSSDDFTEWTRCGTLLDTPGNRACDHALGHHGDVLVAGEEAYIFYFCHPYENEINEIRGEAPDSRQMLTAIQAARLTTDGERLYCDRNELFEWKLTSS</sequence>
<dbReference type="RefSeq" id="WP_073278762.1">
    <property type="nucleotide sequence ID" value="NZ_FRAC01000023.1"/>
</dbReference>
<dbReference type="InterPro" id="IPR023296">
    <property type="entry name" value="Glyco_hydro_beta-prop_sf"/>
</dbReference>
<keyword evidence="2" id="KW-1185">Reference proteome</keyword>
<proteinExistence type="predicted"/>
<gene>
    <name evidence="1" type="ORF">SAMN02745136_04109</name>
</gene>
<dbReference type="Proteomes" id="UP000184386">
    <property type="component" value="Unassembled WGS sequence"/>
</dbReference>
<evidence type="ECO:0000313" key="2">
    <source>
        <dbReference type="Proteomes" id="UP000184386"/>
    </source>
</evidence>
<dbReference type="SUPFAM" id="SSF75005">
    <property type="entry name" value="Arabinanase/levansucrase/invertase"/>
    <property type="match status" value="1"/>
</dbReference>
<protein>
    <recommendedName>
        <fullName evidence="3">Glycosyl hydrolases family 43</fullName>
    </recommendedName>
</protein>